<accession>A0A1B8ZT81</accession>
<dbReference type="AlphaFoldDB" id="A0A1B8ZT81"/>
<dbReference type="EMBL" id="MAYG01000001">
    <property type="protein sequence ID" value="OCA74792.1"/>
    <property type="molecule type" value="Genomic_DNA"/>
</dbReference>
<dbReference type="OrthoDB" id="1256404at2"/>
<dbReference type="Proteomes" id="UP000093432">
    <property type="component" value="Unassembled WGS sequence"/>
</dbReference>
<dbReference type="RefSeq" id="WP_065398778.1">
    <property type="nucleotide sequence ID" value="NZ_MAYG01000001.1"/>
</dbReference>
<comment type="caution">
    <text evidence="1">The sequence shown here is derived from an EMBL/GenBank/DDBJ whole genome shotgun (WGS) entry which is preliminary data.</text>
</comment>
<dbReference type="STRING" id="651561.BBI00_10810"/>
<sequence length="154" mass="18388">MATENMDYKGKGFITSDIFMELALYYIHEEFKKDQYIFIQKEILTDYHLMVINGQMGGWFAFLWDEYISDSSEEQTMVQILQKVKDSICHKESYISLEELQAIPTMDNDFKIFYNKPFPTADLIRILDALIQMLQGNWEHEAYDMHINYYYSPL</sequence>
<evidence type="ECO:0000313" key="1">
    <source>
        <dbReference type="EMBL" id="OCA74792.1"/>
    </source>
</evidence>
<reference evidence="2" key="1">
    <citation type="submission" date="2016-07" db="EMBL/GenBank/DDBJ databases">
        <authorList>
            <person name="Florea S."/>
            <person name="Webb J.S."/>
            <person name="Jaromczyk J."/>
            <person name="Schardl C.L."/>
        </authorList>
    </citation>
    <scope>NUCLEOTIDE SEQUENCE [LARGE SCALE GENOMIC DNA]</scope>
    <source>
        <strain evidence="2">CC-VM-7</strain>
    </source>
</reference>
<proteinExistence type="predicted"/>
<name>A0A1B8ZT81_9FLAO</name>
<organism evidence="1 2">
    <name type="scientific">Chryseobacterium arthrosphaerae</name>
    <dbReference type="NCBI Taxonomy" id="651561"/>
    <lineage>
        <taxon>Bacteria</taxon>
        <taxon>Pseudomonadati</taxon>
        <taxon>Bacteroidota</taxon>
        <taxon>Flavobacteriia</taxon>
        <taxon>Flavobacteriales</taxon>
        <taxon>Weeksellaceae</taxon>
        <taxon>Chryseobacterium group</taxon>
        <taxon>Chryseobacterium</taxon>
    </lineage>
</organism>
<gene>
    <name evidence="1" type="ORF">BBI00_10810</name>
</gene>
<protein>
    <submittedName>
        <fullName evidence="1">Uncharacterized protein</fullName>
    </submittedName>
</protein>
<evidence type="ECO:0000313" key="2">
    <source>
        <dbReference type="Proteomes" id="UP000093432"/>
    </source>
</evidence>